<keyword evidence="3" id="KW-1185">Reference proteome</keyword>
<dbReference type="GeneID" id="39847484"/>
<evidence type="ECO:0000313" key="2">
    <source>
        <dbReference type="EMBL" id="QCC50902.1"/>
    </source>
</evidence>
<dbReference type="OrthoDB" id="192542at2157"/>
<proteinExistence type="predicted"/>
<sequence length="124" mass="13826">MGYSVVDPDELEPTEDYHCDRRSITGASGLANLHLARYTMAPGEQLAREYHYHELREEAFYVLEGTLHVETPETEYVVESESVLVAEPDSPHRAYNPARAEEPVTVLGVGAPRSDPAIPFDPDD</sequence>
<dbReference type="SUPFAM" id="SSF51182">
    <property type="entry name" value="RmlC-like cupins"/>
    <property type="match status" value="1"/>
</dbReference>
<evidence type="ECO:0000313" key="3">
    <source>
        <dbReference type="Proteomes" id="UP000296706"/>
    </source>
</evidence>
<gene>
    <name evidence="2" type="ORF">DV733_06430</name>
</gene>
<dbReference type="Proteomes" id="UP000296706">
    <property type="component" value="Chromosome"/>
</dbReference>
<dbReference type="Gene3D" id="2.60.120.10">
    <property type="entry name" value="Jelly Rolls"/>
    <property type="match status" value="1"/>
</dbReference>
<dbReference type="InterPro" id="IPR013096">
    <property type="entry name" value="Cupin_2"/>
</dbReference>
<dbReference type="EMBL" id="CP031310">
    <property type="protein sequence ID" value="QCC50902.1"/>
    <property type="molecule type" value="Genomic_DNA"/>
</dbReference>
<dbReference type="AlphaFoldDB" id="A0A4D6HCX2"/>
<name>A0A4D6HCX2_9EURY</name>
<dbReference type="STRING" id="1457250.GCA_000755225_00198"/>
<feature type="domain" description="Cupin type-2" evidence="1">
    <location>
        <begin position="37"/>
        <end position="98"/>
    </location>
</feature>
<dbReference type="Pfam" id="PF07883">
    <property type="entry name" value="Cupin_2"/>
    <property type="match status" value="1"/>
</dbReference>
<dbReference type="InterPro" id="IPR011051">
    <property type="entry name" value="RmlC_Cupin_sf"/>
</dbReference>
<reference evidence="2 3" key="1">
    <citation type="journal article" date="2019" name="Nat. Commun.">
        <title>A new type of DNA phosphorothioation-based antiviral system in archaea.</title>
        <authorList>
            <person name="Xiong L."/>
            <person name="Liu S."/>
            <person name="Chen S."/>
            <person name="Xiao Y."/>
            <person name="Zhu B."/>
            <person name="Gao Y."/>
            <person name="Zhang Y."/>
            <person name="Chen B."/>
            <person name="Luo J."/>
            <person name="Deng Z."/>
            <person name="Chen X."/>
            <person name="Wang L."/>
            <person name="Chen S."/>
        </authorList>
    </citation>
    <scope>NUCLEOTIDE SEQUENCE [LARGE SCALE GENOMIC DNA]</scope>
    <source>
        <strain evidence="2 3">CBA1105</strain>
    </source>
</reference>
<accession>A0A4D6HCX2</accession>
<organism evidence="2 3">
    <name type="scientific">Halapricum salinum</name>
    <dbReference type="NCBI Taxonomy" id="1457250"/>
    <lineage>
        <taxon>Archaea</taxon>
        <taxon>Methanobacteriati</taxon>
        <taxon>Methanobacteriota</taxon>
        <taxon>Stenosarchaea group</taxon>
        <taxon>Halobacteria</taxon>
        <taxon>Halobacteriales</taxon>
        <taxon>Haloarculaceae</taxon>
        <taxon>Halapricum</taxon>
    </lineage>
</organism>
<dbReference type="RefSeq" id="WP_049995542.1">
    <property type="nucleotide sequence ID" value="NZ_CP031310.1"/>
</dbReference>
<evidence type="ECO:0000259" key="1">
    <source>
        <dbReference type="Pfam" id="PF07883"/>
    </source>
</evidence>
<dbReference type="KEGG" id="hsn:DV733_06430"/>
<protein>
    <submittedName>
        <fullName evidence="2">Cupin domain-containing protein</fullName>
    </submittedName>
</protein>
<dbReference type="InterPro" id="IPR014710">
    <property type="entry name" value="RmlC-like_jellyroll"/>
</dbReference>